<feature type="region of interest" description="Disordered" evidence="1">
    <location>
        <begin position="27"/>
        <end position="100"/>
    </location>
</feature>
<accession>A0A7T0Q4J1</accession>
<feature type="compositionally biased region" description="Polar residues" evidence="1">
    <location>
        <begin position="34"/>
        <end position="43"/>
    </location>
</feature>
<evidence type="ECO:0000256" key="1">
    <source>
        <dbReference type="SAM" id="MobiDB-lite"/>
    </source>
</evidence>
<name>A0A7T0Q4J1_9VIRU</name>
<organism evidence="2">
    <name type="scientific">Hemipteran chu-related virus OKIAV140</name>
    <dbReference type="NCBI Taxonomy" id="2792592"/>
    <lineage>
        <taxon>Viruses</taxon>
        <taxon>Riboviria</taxon>
        <taxon>Orthornavirae</taxon>
        <taxon>Negarnaviricota</taxon>
        <taxon>Haploviricotina</taxon>
        <taxon>Monjiviricetes</taxon>
        <taxon>Jingchuvirales</taxon>
        <taxon>Chuviridae</taxon>
    </lineage>
</organism>
<dbReference type="EMBL" id="MW288199">
    <property type="protein sequence ID" value="QPL15337.1"/>
    <property type="molecule type" value="Viral_cRNA"/>
</dbReference>
<feature type="compositionally biased region" description="Acidic residues" evidence="1">
    <location>
        <begin position="51"/>
        <end position="63"/>
    </location>
</feature>
<sequence length="100" mass="11300">MASSSSSFKNIKIIYVPDNEDLMLPKRLPRRSSSENYLGTSLSKALFREESDPESSEEDEEETSQTPPPVTAYMIHPVTPPKQSKLNISTDEHPVYQITE</sequence>
<reference evidence="2" key="1">
    <citation type="journal article" date="2019" name="PLoS Pathog.">
        <title>Re-assessing the diversity of negative strand RNA viruses in insects.</title>
        <authorList>
            <person name="Kafer S."/>
            <person name="Paraskevopoulou S."/>
            <person name="Zirkel F."/>
            <person name="Wieseke N."/>
            <person name="Donath A."/>
            <person name="Petersen M."/>
            <person name="Jones T.C."/>
            <person name="Liu S."/>
            <person name="Zhou X."/>
            <person name="Middendorf M."/>
            <person name="Junglen S."/>
            <person name="Misof B."/>
            <person name="Drosten C."/>
        </authorList>
    </citation>
    <scope>NUCLEOTIDE SEQUENCE</scope>
    <source>
        <strain evidence="2">OKIAV140</strain>
    </source>
</reference>
<protein>
    <submittedName>
        <fullName evidence="2">Uncharacterized protein</fullName>
    </submittedName>
</protein>
<proteinExistence type="predicted"/>
<evidence type="ECO:0000313" key="2">
    <source>
        <dbReference type="EMBL" id="QPL15337.1"/>
    </source>
</evidence>